<accession>A0A6V8MG40</accession>
<keyword evidence="2" id="KW-1185">Reference proteome</keyword>
<reference evidence="2" key="1">
    <citation type="submission" date="2020-06" db="EMBL/GenBank/DDBJ databases">
        <title>Draft genomic sequence of Geomonas sp. Red330.</title>
        <authorList>
            <person name="Itoh H."/>
            <person name="Zhenxing X."/>
            <person name="Ushijima N."/>
            <person name="Masuda Y."/>
            <person name="Shiratori Y."/>
            <person name="Senoo K."/>
        </authorList>
    </citation>
    <scope>NUCLEOTIDE SEQUENCE [LARGE SCALE GENOMIC DNA]</scope>
    <source>
        <strain evidence="2">Red330</strain>
    </source>
</reference>
<gene>
    <name evidence="1" type="ORF">GMST_12370</name>
</gene>
<organism evidence="1 2">
    <name type="scientific">Geomonas silvestris</name>
    <dbReference type="NCBI Taxonomy" id="2740184"/>
    <lineage>
        <taxon>Bacteria</taxon>
        <taxon>Pseudomonadati</taxon>
        <taxon>Thermodesulfobacteriota</taxon>
        <taxon>Desulfuromonadia</taxon>
        <taxon>Geobacterales</taxon>
        <taxon>Geobacteraceae</taxon>
        <taxon>Geomonas</taxon>
    </lineage>
</organism>
<name>A0A6V8MG40_9BACT</name>
<dbReference type="EMBL" id="BLXX01000002">
    <property type="protein sequence ID" value="GFO58912.1"/>
    <property type="molecule type" value="Genomic_DNA"/>
</dbReference>
<evidence type="ECO:0000313" key="1">
    <source>
        <dbReference type="EMBL" id="GFO58912.1"/>
    </source>
</evidence>
<dbReference type="AlphaFoldDB" id="A0A6V8MG40"/>
<dbReference type="Pfam" id="PF11756">
    <property type="entry name" value="YgbA_NO"/>
    <property type="match status" value="1"/>
</dbReference>
<comment type="caution">
    <text evidence="1">The sequence shown here is derived from an EMBL/GenBank/DDBJ whole genome shotgun (WGS) entry which is preliminary data.</text>
</comment>
<evidence type="ECO:0008006" key="3">
    <source>
        <dbReference type="Google" id="ProtNLM"/>
    </source>
</evidence>
<dbReference type="Proteomes" id="UP000556026">
    <property type="component" value="Unassembled WGS sequence"/>
</dbReference>
<dbReference type="InterPro" id="IPR020483">
    <property type="entry name" value="Uncharacterised_YgbA"/>
</dbReference>
<dbReference type="NCBIfam" id="NF007714">
    <property type="entry name" value="PRK10410.1-2"/>
    <property type="match status" value="1"/>
</dbReference>
<proteinExistence type="predicted"/>
<protein>
    <recommendedName>
        <fullName evidence="3">Nitrous oxide-stimulated promoter family protein</fullName>
    </recommendedName>
</protein>
<evidence type="ECO:0000313" key="2">
    <source>
        <dbReference type="Proteomes" id="UP000556026"/>
    </source>
</evidence>
<sequence>MLPTMETANKARKEHNDIKVLKAFIGTYCRGKHGSAKGELCPECTGFLAYAELRRRKCPLDPKPACKHCPIHCYSKERRALIREVMSYSGRRLMLRGRLDLVWHYFF</sequence>